<comment type="caution">
    <text evidence="2">The sequence shown here is derived from an EMBL/GenBank/DDBJ whole genome shotgun (WGS) entry which is preliminary data.</text>
</comment>
<sequence length="183" mass="19178">MAWDEWEQLKAEALRQRQDSAHMRLNGTDAGGAGGGDGGGGGGGAHGSSGAPGTYGVLKASQKDLAALGRSAHTLYNDLWDRARVAVPTSDSAATDLTQQGFALGAGLQHVSTRWEEQLKSLMDACAHIANHMHVTRALHDGDDGYIARRTSSIALLDAGFDERVGAPGRPNGVYGEQGKKKE</sequence>
<name>A0A4U5WNB9_STRLS</name>
<proteinExistence type="predicted"/>
<protein>
    <recommendedName>
        <fullName evidence="4">AG1 protein</fullName>
    </recommendedName>
</protein>
<evidence type="ECO:0000256" key="1">
    <source>
        <dbReference type="SAM" id="MobiDB-lite"/>
    </source>
</evidence>
<gene>
    <name evidence="2" type="ORF">E4U91_25420</name>
</gene>
<accession>A0A4U5WNB9</accession>
<evidence type="ECO:0000313" key="2">
    <source>
        <dbReference type="EMBL" id="TKT03102.1"/>
    </source>
</evidence>
<keyword evidence="3" id="KW-1185">Reference proteome</keyword>
<feature type="region of interest" description="Disordered" evidence="1">
    <location>
        <begin position="14"/>
        <end position="49"/>
    </location>
</feature>
<dbReference type="Proteomes" id="UP000305929">
    <property type="component" value="Unassembled WGS sequence"/>
</dbReference>
<evidence type="ECO:0008006" key="4">
    <source>
        <dbReference type="Google" id="ProtNLM"/>
    </source>
</evidence>
<feature type="compositionally biased region" description="Gly residues" evidence="1">
    <location>
        <begin position="29"/>
        <end position="47"/>
    </location>
</feature>
<evidence type="ECO:0000313" key="3">
    <source>
        <dbReference type="Proteomes" id="UP000305929"/>
    </source>
</evidence>
<dbReference type="RefSeq" id="WP_137308973.1">
    <property type="nucleotide sequence ID" value="NZ_SZNQ01000001.1"/>
</dbReference>
<organism evidence="2 3">
    <name type="scientific">Streptomyces lasalocidi</name>
    <name type="common">Streptomyces lasaliensis</name>
    <dbReference type="NCBI Taxonomy" id="324833"/>
    <lineage>
        <taxon>Bacteria</taxon>
        <taxon>Bacillati</taxon>
        <taxon>Actinomycetota</taxon>
        <taxon>Actinomycetes</taxon>
        <taxon>Kitasatosporales</taxon>
        <taxon>Streptomycetaceae</taxon>
        <taxon>Streptomyces</taxon>
    </lineage>
</organism>
<dbReference type="AlphaFoldDB" id="A0A4U5WNB9"/>
<reference evidence="2 3" key="1">
    <citation type="submission" date="2019-04" db="EMBL/GenBank/DDBJ databases">
        <title>Streptomyces lasaliensis sp. nov., an Actinomycete isolated from soil which produces the polyether antibiotic lasalocid.</title>
        <authorList>
            <person name="Erwin G."/>
            <person name="Haber C."/>
        </authorList>
    </citation>
    <scope>NUCLEOTIDE SEQUENCE [LARGE SCALE GENOMIC DNA]</scope>
    <source>
        <strain evidence="2 3">X-537</strain>
    </source>
</reference>
<dbReference type="EMBL" id="SZNQ01000001">
    <property type="protein sequence ID" value="TKT03102.1"/>
    <property type="molecule type" value="Genomic_DNA"/>
</dbReference>
<dbReference type="OrthoDB" id="4313158at2"/>